<protein>
    <submittedName>
        <fullName evidence="1">Uncharacterized protein</fullName>
    </submittedName>
</protein>
<sequence length="138" mass="16160">MQLRSLPRHPLRSLPPTILPGMRPLRHRRFRLWERRRCRDDPNQNTGISILECKIATGSELIPNQSMFKSYLGRPWKEYSRTVILRSYIGDVIDPAGWLEWDGNQSLSTLYYGEYRNTGPGSNTSVRVTWPGYKKKRP</sequence>
<comment type="caution">
    <text evidence="1">The sequence shown here is derived from an EMBL/GenBank/DDBJ whole genome shotgun (WGS) entry which is preliminary data.</text>
</comment>
<organism evidence="1 2">
    <name type="scientific">Cichorium intybus</name>
    <name type="common">Chicory</name>
    <dbReference type="NCBI Taxonomy" id="13427"/>
    <lineage>
        <taxon>Eukaryota</taxon>
        <taxon>Viridiplantae</taxon>
        <taxon>Streptophyta</taxon>
        <taxon>Embryophyta</taxon>
        <taxon>Tracheophyta</taxon>
        <taxon>Spermatophyta</taxon>
        <taxon>Magnoliopsida</taxon>
        <taxon>eudicotyledons</taxon>
        <taxon>Gunneridae</taxon>
        <taxon>Pentapetalae</taxon>
        <taxon>asterids</taxon>
        <taxon>campanulids</taxon>
        <taxon>Asterales</taxon>
        <taxon>Asteraceae</taxon>
        <taxon>Cichorioideae</taxon>
        <taxon>Cichorieae</taxon>
        <taxon>Cichoriinae</taxon>
        <taxon>Cichorium</taxon>
    </lineage>
</organism>
<gene>
    <name evidence="1" type="ORF">L2E82_19687</name>
</gene>
<name>A0ACB9FDS2_CICIN</name>
<evidence type="ECO:0000313" key="1">
    <source>
        <dbReference type="EMBL" id="KAI3768851.1"/>
    </source>
</evidence>
<evidence type="ECO:0000313" key="2">
    <source>
        <dbReference type="Proteomes" id="UP001055811"/>
    </source>
</evidence>
<keyword evidence="2" id="KW-1185">Reference proteome</keyword>
<dbReference type="Proteomes" id="UP001055811">
    <property type="component" value="Linkage Group LG03"/>
</dbReference>
<accession>A0ACB9FDS2</accession>
<dbReference type="EMBL" id="CM042011">
    <property type="protein sequence ID" value="KAI3768851.1"/>
    <property type="molecule type" value="Genomic_DNA"/>
</dbReference>
<reference evidence="1 2" key="2">
    <citation type="journal article" date="2022" name="Mol. Ecol. Resour.">
        <title>The genomes of chicory, endive, great burdock and yacon provide insights into Asteraceae paleo-polyploidization history and plant inulin production.</title>
        <authorList>
            <person name="Fan W."/>
            <person name="Wang S."/>
            <person name="Wang H."/>
            <person name="Wang A."/>
            <person name="Jiang F."/>
            <person name="Liu H."/>
            <person name="Zhao H."/>
            <person name="Xu D."/>
            <person name="Zhang Y."/>
        </authorList>
    </citation>
    <scope>NUCLEOTIDE SEQUENCE [LARGE SCALE GENOMIC DNA]</scope>
    <source>
        <strain evidence="2">cv. Punajuju</strain>
        <tissue evidence="1">Leaves</tissue>
    </source>
</reference>
<reference evidence="2" key="1">
    <citation type="journal article" date="2022" name="Mol. Ecol. Resour.">
        <title>The genomes of chicory, endive, great burdock and yacon provide insights into Asteraceae palaeo-polyploidization history and plant inulin production.</title>
        <authorList>
            <person name="Fan W."/>
            <person name="Wang S."/>
            <person name="Wang H."/>
            <person name="Wang A."/>
            <person name="Jiang F."/>
            <person name="Liu H."/>
            <person name="Zhao H."/>
            <person name="Xu D."/>
            <person name="Zhang Y."/>
        </authorList>
    </citation>
    <scope>NUCLEOTIDE SEQUENCE [LARGE SCALE GENOMIC DNA]</scope>
    <source>
        <strain evidence="2">cv. Punajuju</strain>
    </source>
</reference>
<proteinExistence type="predicted"/>